<dbReference type="Pfam" id="PF00227">
    <property type="entry name" value="Proteasome"/>
    <property type="match status" value="1"/>
</dbReference>
<dbReference type="VEuPathDB" id="CryptoDB:GNI_113030"/>
<gene>
    <name evidence="11" type="ORF">GNI_113030</name>
</gene>
<comment type="subunit">
    <text evidence="10">Component of the proteasome complex.</text>
</comment>
<comment type="catalytic activity">
    <reaction evidence="1">
        <text>Cleavage of peptide bonds with very broad specificity.</text>
        <dbReference type="EC" id="3.4.25.1"/>
    </reaction>
</comment>
<dbReference type="CDD" id="cd03761">
    <property type="entry name" value="proteasome_beta_type_5"/>
    <property type="match status" value="1"/>
</dbReference>
<comment type="caution">
    <text evidence="11">The sequence shown here is derived from an EMBL/GenBank/DDBJ whole genome shotgun (WGS) entry which is preliminary data.</text>
</comment>
<evidence type="ECO:0000256" key="5">
    <source>
        <dbReference type="ARBA" id="ARBA00022801"/>
    </source>
</evidence>
<sequence>MASLGLVFPDCEDPKSFVKQNASSKLMQFDKGTTTLAFRYQGGVMVACDSRASQGSFVASQTVQKVIEINDYLLGTMAGGAADCSFWERYLSVLCRMHELRQSKRITVAHASNLLANIFWEYRGRGLQCGTMVTGYDDSTDSTSLYYVSDDGSRIQGDLFSVGSGSTYAYGVLDTYYRWDLSDQDALELAKRAIYHAAHRDGGSGGVVRVYHVHKNGWSKLIQAEDFFDLHKHYSNEILKIDPTKPHNHMIQAPEVAQTL</sequence>
<dbReference type="OrthoDB" id="37597at2759"/>
<accession>A0A023B3F0</accession>
<comment type="function">
    <text evidence="10">Component of the proteasome, a multicatalytic proteinase complex which is characterized by its ability to cleave peptides with Arg, Phe, Tyr, Leu, and Glu adjacent to the leaving group at neutral or slightly basic pH. The proteasome has an ATP-dependent proteolytic activity.</text>
</comment>
<evidence type="ECO:0000313" key="12">
    <source>
        <dbReference type="Proteomes" id="UP000019763"/>
    </source>
</evidence>
<dbReference type="InterPro" id="IPR016050">
    <property type="entry name" value="Proteasome_bsu_CS"/>
</dbReference>
<dbReference type="RefSeq" id="XP_011131553.1">
    <property type="nucleotide sequence ID" value="XM_011133251.1"/>
</dbReference>
<keyword evidence="7" id="KW-0865">Zymogen</keyword>
<dbReference type="eggNOG" id="KOG0175">
    <property type="taxonomic scope" value="Eukaryota"/>
</dbReference>
<keyword evidence="5 11" id="KW-0378">Hydrolase</keyword>
<protein>
    <recommendedName>
        <fullName evidence="10">Proteasome subunit beta</fullName>
    </recommendedName>
</protein>
<dbReference type="GO" id="GO:0005634">
    <property type="term" value="C:nucleus"/>
    <property type="evidence" value="ECO:0007669"/>
    <property type="project" value="UniProtKB-SubCell"/>
</dbReference>
<dbReference type="InterPro" id="IPR029055">
    <property type="entry name" value="Ntn_hydrolases_N"/>
</dbReference>
<keyword evidence="4" id="KW-0888">Threonine protease</keyword>
<dbReference type="EMBL" id="AFNH02000846">
    <property type="protein sequence ID" value="EZG55442.1"/>
    <property type="molecule type" value="Genomic_DNA"/>
</dbReference>
<dbReference type="PROSITE" id="PS51476">
    <property type="entry name" value="PROTEASOME_BETA_2"/>
    <property type="match status" value="1"/>
</dbReference>
<evidence type="ECO:0000256" key="4">
    <source>
        <dbReference type="ARBA" id="ARBA00022698"/>
    </source>
</evidence>
<keyword evidence="6 10" id="KW-0647">Proteasome</keyword>
<evidence type="ECO:0000256" key="9">
    <source>
        <dbReference type="PIRSR" id="PIRSR600243-1"/>
    </source>
</evidence>
<dbReference type="PANTHER" id="PTHR32194:SF3">
    <property type="entry name" value="PROTEASOME SUBUNIT BETA"/>
    <property type="match status" value="1"/>
</dbReference>
<comment type="similarity">
    <text evidence="10">Belongs to the peptidase T1B family.</text>
</comment>
<dbReference type="GO" id="GO:0051603">
    <property type="term" value="P:proteolysis involved in protein catabolic process"/>
    <property type="evidence" value="ECO:0007669"/>
    <property type="project" value="InterPro"/>
</dbReference>
<evidence type="ECO:0000256" key="10">
    <source>
        <dbReference type="RuleBase" id="RU004203"/>
    </source>
</evidence>
<dbReference type="GO" id="GO:0004298">
    <property type="term" value="F:threonine-type endopeptidase activity"/>
    <property type="evidence" value="ECO:0007669"/>
    <property type="project" value="UniProtKB-KW"/>
</dbReference>
<dbReference type="GeneID" id="22913973"/>
<organism evidence="11 12">
    <name type="scientific">Gregarina niphandrodes</name>
    <name type="common">Septate eugregarine</name>
    <dbReference type="NCBI Taxonomy" id="110365"/>
    <lineage>
        <taxon>Eukaryota</taxon>
        <taxon>Sar</taxon>
        <taxon>Alveolata</taxon>
        <taxon>Apicomplexa</taxon>
        <taxon>Conoidasida</taxon>
        <taxon>Gregarinasina</taxon>
        <taxon>Eugregarinorida</taxon>
        <taxon>Gregarinidae</taxon>
        <taxon>Gregarina</taxon>
    </lineage>
</organism>
<dbReference type="FunFam" id="3.60.20.10:FF:000051">
    <property type="entry name" value="Proteasome subunit beta"/>
    <property type="match status" value="1"/>
</dbReference>
<dbReference type="PANTHER" id="PTHR32194">
    <property type="entry name" value="METALLOPROTEASE TLDD"/>
    <property type="match status" value="1"/>
</dbReference>
<dbReference type="OMA" id="NLGMAMQ"/>
<proteinExistence type="inferred from homology"/>
<evidence type="ECO:0000256" key="7">
    <source>
        <dbReference type="ARBA" id="ARBA00023145"/>
    </source>
</evidence>
<evidence type="ECO:0000256" key="6">
    <source>
        <dbReference type="ARBA" id="ARBA00022942"/>
    </source>
</evidence>
<dbReference type="InterPro" id="IPR001353">
    <property type="entry name" value="Proteasome_sua/b"/>
</dbReference>
<dbReference type="PRINTS" id="PR00141">
    <property type="entry name" value="PROTEASOME"/>
</dbReference>
<keyword evidence="2 10" id="KW-0963">Cytoplasm</keyword>
<dbReference type="Gene3D" id="3.60.20.10">
    <property type="entry name" value="Glutamine Phosphoribosylpyrophosphate, subunit 1, domain 1"/>
    <property type="match status" value="1"/>
</dbReference>
<dbReference type="PROSITE" id="PS00854">
    <property type="entry name" value="PROTEASOME_BETA_1"/>
    <property type="match status" value="1"/>
</dbReference>
<keyword evidence="8 10" id="KW-0539">Nucleus</keyword>
<dbReference type="InterPro" id="IPR000243">
    <property type="entry name" value="Pept_T1A_subB"/>
</dbReference>
<name>A0A023B3F0_GRENI</name>
<reference evidence="11" key="1">
    <citation type="submission" date="2013-12" db="EMBL/GenBank/DDBJ databases">
        <authorList>
            <person name="Omoto C.K."/>
            <person name="Sibley D."/>
            <person name="Venepally P."/>
            <person name="Hadjithomas M."/>
            <person name="Karamycheva S."/>
            <person name="Brunk B."/>
            <person name="Roos D."/>
            <person name="Caler E."/>
            <person name="Lorenzi H."/>
        </authorList>
    </citation>
    <scope>NUCLEOTIDE SEQUENCE</scope>
</reference>
<dbReference type="GO" id="GO:0005839">
    <property type="term" value="C:proteasome core complex"/>
    <property type="evidence" value="ECO:0007669"/>
    <property type="project" value="InterPro"/>
</dbReference>
<comment type="subcellular location">
    <subcellularLocation>
        <location evidence="10">Cytoplasm</location>
    </subcellularLocation>
    <subcellularLocation>
        <location evidence="10">Nucleus</location>
    </subcellularLocation>
</comment>
<keyword evidence="12" id="KW-1185">Reference proteome</keyword>
<evidence type="ECO:0000256" key="3">
    <source>
        <dbReference type="ARBA" id="ARBA00022670"/>
    </source>
</evidence>
<evidence type="ECO:0000313" key="11">
    <source>
        <dbReference type="EMBL" id="EZG55442.1"/>
    </source>
</evidence>
<dbReference type="SUPFAM" id="SSF56235">
    <property type="entry name" value="N-terminal nucleophile aminohydrolases (Ntn hydrolases)"/>
    <property type="match status" value="1"/>
</dbReference>
<keyword evidence="3" id="KW-0645">Protease</keyword>
<dbReference type="AlphaFoldDB" id="A0A023B3F0"/>
<dbReference type="InterPro" id="IPR023333">
    <property type="entry name" value="Proteasome_suB-type"/>
</dbReference>
<evidence type="ECO:0000256" key="2">
    <source>
        <dbReference type="ARBA" id="ARBA00022490"/>
    </source>
</evidence>
<evidence type="ECO:0000256" key="1">
    <source>
        <dbReference type="ARBA" id="ARBA00001198"/>
    </source>
</evidence>
<dbReference type="GO" id="GO:0005737">
    <property type="term" value="C:cytoplasm"/>
    <property type="evidence" value="ECO:0007669"/>
    <property type="project" value="UniProtKB-SubCell"/>
</dbReference>
<dbReference type="Proteomes" id="UP000019763">
    <property type="component" value="Unassembled WGS sequence"/>
</dbReference>
<feature type="active site" description="Nucleophile" evidence="9">
    <location>
        <position position="33"/>
    </location>
</feature>
<evidence type="ECO:0000256" key="8">
    <source>
        <dbReference type="ARBA" id="ARBA00023242"/>
    </source>
</evidence>